<keyword evidence="5" id="KW-1185">Reference proteome</keyword>
<name>A0ABS7EU21_9FLAO</name>
<evidence type="ECO:0000259" key="2">
    <source>
        <dbReference type="Pfam" id="PF04773"/>
    </source>
</evidence>
<dbReference type="Pfam" id="PF16344">
    <property type="entry name" value="FecR_C"/>
    <property type="match status" value="1"/>
</dbReference>
<reference evidence="4 5" key="1">
    <citation type="submission" date="2021-08" db="EMBL/GenBank/DDBJ databases">
        <title>Muricauda profundi sp. nov., a marine bacterium isolated from deep seawater of the Mariana Trench.</title>
        <authorList>
            <person name="Wei Y."/>
        </authorList>
    </citation>
    <scope>NUCLEOTIDE SEQUENCE [LARGE SCALE GENOMIC DNA]</scope>
    <source>
        <strain evidence="4 5">W52</strain>
    </source>
</reference>
<keyword evidence="1" id="KW-1133">Transmembrane helix</keyword>
<feature type="domain" description="FecR protein" evidence="2">
    <location>
        <begin position="170"/>
        <end position="267"/>
    </location>
</feature>
<evidence type="ECO:0000313" key="4">
    <source>
        <dbReference type="EMBL" id="MBW8201035.1"/>
    </source>
</evidence>
<dbReference type="EMBL" id="JAHZSV010000022">
    <property type="protein sequence ID" value="MBW8201035.1"/>
    <property type="molecule type" value="Genomic_DNA"/>
</dbReference>
<dbReference type="InterPro" id="IPR032508">
    <property type="entry name" value="FecR_C"/>
</dbReference>
<dbReference type="PANTHER" id="PTHR30273">
    <property type="entry name" value="PERIPLASMIC SIGNAL SENSOR AND SIGMA FACTOR ACTIVATOR FECR-RELATED"/>
    <property type="match status" value="1"/>
</dbReference>
<feature type="transmembrane region" description="Helical" evidence="1">
    <location>
        <begin position="74"/>
        <end position="94"/>
    </location>
</feature>
<sequence>MNQTKVDKLLLKLVENRISEQESEELLQWLKSEENQNYFNEFVEINHLLNSNQHFPNGKELQKKLKIVEKKNKYASLLKYAAVIIVVVTSGLIFKDSLFSTNDPVVPAPVVTNNKIQPGKNAAVLTLGDGSDITLGKETDYSNEILKAKGDQVVYSPKGQNNKVEYNYLTVPRGGQYSLQLSDSTKVWINSESKLKYPVEFVPGQSREVYLLYGEAYFEVASSENNNGDDFKVYHKEQEIQVLGTQFNIKAYGEESEVLTTLVEGKVSVKIGEEALEMTPGEQSRLDLDTGLISVSNVDVFSETSWKSGVFSFKKKSLSDIMKTLSRWYDMEVVFENSSLKERKFKGVLRKNQSIEEVLSVIMSSSLHSYEINDKTVILK</sequence>
<keyword evidence="1" id="KW-0812">Transmembrane</keyword>
<gene>
    <name evidence="4" type="ORF">K1F36_14480</name>
</gene>
<organism evidence="4 5">
    <name type="scientific">Flagellimonas abyssi</name>
    <dbReference type="NCBI Taxonomy" id="2864871"/>
    <lineage>
        <taxon>Bacteria</taxon>
        <taxon>Pseudomonadati</taxon>
        <taxon>Bacteroidota</taxon>
        <taxon>Flavobacteriia</taxon>
        <taxon>Flavobacteriales</taxon>
        <taxon>Flavobacteriaceae</taxon>
        <taxon>Flagellimonas</taxon>
    </lineage>
</organism>
<evidence type="ECO:0000256" key="1">
    <source>
        <dbReference type="SAM" id="Phobius"/>
    </source>
</evidence>
<evidence type="ECO:0000259" key="3">
    <source>
        <dbReference type="Pfam" id="PF16344"/>
    </source>
</evidence>
<dbReference type="Gene3D" id="2.60.120.1440">
    <property type="match status" value="1"/>
</dbReference>
<protein>
    <submittedName>
        <fullName evidence="4">FecR family protein</fullName>
    </submittedName>
</protein>
<comment type="caution">
    <text evidence="4">The sequence shown here is derived from an EMBL/GenBank/DDBJ whole genome shotgun (WGS) entry which is preliminary data.</text>
</comment>
<keyword evidence="1" id="KW-0472">Membrane</keyword>
<dbReference type="InterPro" id="IPR006860">
    <property type="entry name" value="FecR"/>
</dbReference>
<dbReference type="Proteomes" id="UP001196136">
    <property type="component" value="Unassembled WGS sequence"/>
</dbReference>
<feature type="domain" description="Protein FecR C-terminal" evidence="3">
    <location>
        <begin position="311"/>
        <end position="379"/>
    </location>
</feature>
<dbReference type="RefSeq" id="WP_220114476.1">
    <property type="nucleotide sequence ID" value="NZ_JAHZSV010000022.1"/>
</dbReference>
<dbReference type="PANTHER" id="PTHR30273:SF2">
    <property type="entry name" value="PROTEIN FECR"/>
    <property type="match status" value="1"/>
</dbReference>
<dbReference type="Gene3D" id="3.55.50.30">
    <property type="match status" value="1"/>
</dbReference>
<evidence type="ECO:0000313" key="5">
    <source>
        <dbReference type="Proteomes" id="UP001196136"/>
    </source>
</evidence>
<accession>A0ABS7EU21</accession>
<dbReference type="PIRSF" id="PIRSF018266">
    <property type="entry name" value="FecR"/>
    <property type="match status" value="1"/>
</dbReference>
<dbReference type="InterPro" id="IPR012373">
    <property type="entry name" value="Ferrdict_sens_TM"/>
</dbReference>
<proteinExistence type="predicted"/>
<dbReference type="Pfam" id="PF04773">
    <property type="entry name" value="FecR"/>
    <property type="match status" value="1"/>
</dbReference>